<dbReference type="Gene3D" id="2.30.30.190">
    <property type="entry name" value="CAP Gly-rich-like domain"/>
    <property type="match status" value="2"/>
</dbReference>
<gene>
    <name evidence="9" type="ORF">HPB52_015239</name>
</gene>
<evidence type="ECO:0000259" key="8">
    <source>
        <dbReference type="PROSITE" id="PS50245"/>
    </source>
</evidence>
<feature type="region of interest" description="Disordered" evidence="7">
    <location>
        <begin position="1"/>
        <end position="20"/>
    </location>
</feature>
<dbReference type="GO" id="GO:0051010">
    <property type="term" value="F:microtubule plus-end binding"/>
    <property type="evidence" value="ECO:0007669"/>
    <property type="project" value="TreeGrafter"/>
</dbReference>
<dbReference type="PANTHER" id="PTHR18916">
    <property type="entry name" value="DYNACTIN 1-RELATED MICROTUBULE-BINDING"/>
    <property type="match status" value="1"/>
</dbReference>
<evidence type="ECO:0000313" key="10">
    <source>
        <dbReference type="Proteomes" id="UP000821837"/>
    </source>
</evidence>
<feature type="region of interest" description="Disordered" evidence="7">
    <location>
        <begin position="428"/>
        <end position="474"/>
    </location>
</feature>
<evidence type="ECO:0000256" key="4">
    <source>
        <dbReference type="ARBA" id="ARBA00023028"/>
    </source>
</evidence>
<feature type="domain" description="CAP-Gly" evidence="8">
    <location>
        <begin position="303"/>
        <end position="354"/>
    </location>
</feature>
<dbReference type="VEuPathDB" id="VectorBase:RSAN_027540"/>
<feature type="compositionally biased region" description="Low complexity" evidence="7">
    <location>
        <begin position="446"/>
        <end position="455"/>
    </location>
</feature>
<dbReference type="Gene3D" id="1.25.40.20">
    <property type="entry name" value="Ankyrin repeat-containing domain"/>
    <property type="match status" value="1"/>
</dbReference>
<reference evidence="9" key="2">
    <citation type="submission" date="2021-09" db="EMBL/GenBank/DDBJ databases">
        <authorList>
            <person name="Jia N."/>
            <person name="Wang J."/>
            <person name="Shi W."/>
            <person name="Du L."/>
            <person name="Sun Y."/>
            <person name="Zhan W."/>
            <person name="Jiang J."/>
            <person name="Wang Q."/>
            <person name="Zhang B."/>
            <person name="Ji P."/>
            <person name="Sakyi L.B."/>
            <person name="Cui X."/>
            <person name="Yuan T."/>
            <person name="Jiang B."/>
            <person name="Yang W."/>
            <person name="Lam T.T.-Y."/>
            <person name="Chang Q."/>
            <person name="Ding S."/>
            <person name="Wang X."/>
            <person name="Zhu J."/>
            <person name="Ruan X."/>
            <person name="Zhao L."/>
            <person name="Wei J."/>
            <person name="Que T."/>
            <person name="Du C."/>
            <person name="Cheng J."/>
            <person name="Dai P."/>
            <person name="Han X."/>
            <person name="Huang E."/>
            <person name="Gao Y."/>
            <person name="Liu J."/>
            <person name="Shao H."/>
            <person name="Ye R."/>
            <person name="Li L."/>
            <person name="Wei W."/>
            <person name="Wang X."/>
            <person name="Wang C."/>
            <person name="Huo Q."/>
            <person name="Li W."/>
            <person name="Guo W."/>
            <person name="Chen H."/>
            <person name="Chen S."/>
            <person name="Zhou L."/>
            <person name="Zhou L."/>
            <person name="Ni X."/>
            <person name="Tian J."/>
            <person name="Zhou Y."/>
            <person name="Sheng Y."/>
            <person name="Liu T."/>
            <person name="Pan Y."/>
            <person name="Xia L."/>
            <person name="Li J."/>
            <person name="Zhao F."/>
            <person name="Cao W."/>
        </authorList>
    </citation>
    <scope>NUCLEOTIDE SEQUENCE</scope>
    <source>
        <strain evidence="9">Rsan-2018</strain>
        <tissue evidence="9">Larvae</tissue>
    </source>
</reference>
<dbReference type="GO" id="GO:0005938">
    <property type="term" value="C:cell cortex"/>
    <property type="evidence" value="ECO:0007669"/>
    <property type="project" value="TreeGrafter"/>
</dbReference>
<keyword evidence="5" id="KW-0472">Membrane</keyword>
<evidence type="ECO:0000256" key="5">
    <source>
        <dbReference type="ARBA" id="ARBA00023298"/>
    </source>
</evidence>
<dbReference type="SUPFAM" id="SSF74924">
    <property type="entry name" value="Cap-Gly domain"/>
    <property type="match status" value="2"/>
</dbReference>
<keyword evidence="4" id="KW-0528">Neurotoxin</keyword>
<proteinExistence type="predicted"/>
<keyword evidence="6" id="KW-0040">ANK repeat</keyword>
<dbReference type="GO" id="GO:0031122">
    <property type="term" value="P:cytoplasmic microtubule organization"/>
    <property type="evidence" value="ECO:0007669"/>
    <property type="project" value="TreeGrafter"/>
</dbReference>
<dbReference type="Proteomes" id="UP000821837">
    <property type="component" value="Unassembled WGS sequence"/>
</dbReference>
<dbReference type="Pfam" id="PF12796">
    <property type="entry name" value="Ank_2"/>
    <property type="match status" value="1"/>
</dbReference>
<comment type="subcellular location">
    <subcellularLocation>
        <location evidence="1">Target cell membrane</location>
    </subcellularLocation>
</comment>
<organism evidence="9 10">
    <name type="scientific">Rhipicephalus sanguineus</name>
    <name type="common">Brown dog tick</name>
    <name type="synonym">Ixodes sanguineus</name>
    <dbReference type="NCBI Taxonomy" id="34632"/>
    <lineage>
        <taxon>Eukaryota</taxon>
        <taxon>Metazoa</taxon>
        <taxon>Ecdysozoa</taxon>
        <taxon>Arthropoda</taxon>
        <taxon>Chelicerata</taxon>
        <taxon>Arachnida</taxon>
        <taxon>Acari</taxon>
        <taxon>Parasitiformes</taxon>
        <taxon>Ixodida</taxon>
        <taxon>Ixodoidea</taxon>
        <taxon>Ixodidae</taxon>
        <taxon>Rhipicephalinae</taxon>
        <taxon>Rhipicephalus</taxon>
        <taxon>Rhipicephalus</taxon>
    </lineage>
</organism>
<keyword evidence="2" id="KW-0268">Exocytosis</keyword>
<dbReference type="SMART" id="SM00248">
    <property type="entry name" value="ANK"/>
    <property type="match status" value="3"/>
</dbReference>
<comment type="caution">
    <text evidence="9">The sequence shown here is derived from an EMBL/GenBank/DDBJ whole genome shotgun (WGS) entry which is preliminary data.</text>
</comment>
<protein>
    <recommendedName>
        <fullName evidence="8">CAP-Gly domain-containing protein</fullName>
    </recommendedName>
</protein>
<accession>A0A9D4PD56</accession>
<dbReference type="InterPro" id="IPR002110">
    <property type="entry name" value="Ankyrin_rpt"/>
</dbReference>
<keyword evidence="10" id="KW-1185">Reference proteome</keyword>
<evidence type="ECO:0000256" key="2">
    <source>
        <dbReference type="ARBA" id="ARBA00022483"/>
    </source>
</evidence>
<dbReference type="GO" id="GO:0005634">
    <property type="term" value="C:nucleus"/>
    <property type="evidence" value="ECO:0007669"/>
    <property type="project" value="TreeGrafter"/>
</dbReference>
<dbReference type="GO" id="GO:0044231">
    <property type="term" value="C:host cell presynaptic membrane"/>
    <property type="evidence" value="ECO:0007669"/>
    <property type="project" value="UniProtKB-KW"/>
</dbReference>
<dbReference type="SMART" id="SM01052">
    <property type="entry name" value="CAP_GLY"/>
    <property type="match status" value="2"/>
</dbReference>
<dbReference type="PROSITE" id="PS50245">
    <property type="entry name" value="CAP_GLY_2"/>
    <property type="match status" value="2"/>
</dbReference>
<dbReference type="EMBL" id="JABSTV010001255">
    <property type="protein sequence ID" value="KAH7935937.1"/>
    <property type="molecule type" value="Genomic_DNA"/>
</dbReference>
<dbReference type="AlphaFoldDB" id="A0A9D4PD56"/>
<evidence type="ECO:0000256" key="1">
    <source>
        <dbReference type="ARBA" id="ARBA00004175"/>
    </source>
</evidence>
<keyword evidence="4" id="KW-0638">Presynaptic neurotoxin</keyword>
<keyword evidence="5" id="KW-1053">Target membrane</keyword>
<evidence type="ECO:0000256" key="7">
    <source>
        <dbReference type="SAM" id="MobiDB-lite"/>
    </source>
</evidence>
<dbReference type="PANTHER" id="PTHR18916:SF89">
    <property type="entry name" value="CAP-GLY DOMAIN-CONTAINING PROTEIN"/>
    <property type="match status" value="1"/>
</dbReference>
<keyword evidence="3" id="KW-1052">Target cell membrane</keyword>
<dbReference type="GO" id="GO:0006887">
    <property type="term" value="P:exocytosis"/>
    <property type="evidence" value="ECO:0007669"/>
    <property type="project" value="UniProtKB-KW"/>
</dbReference>
<reference evidence="9" key="1">
    <citation type="journal article" date="2020" name="Cell">
        <title>Large-Scale Comparative Analyses of Tick Genomes Elucidate Their Genetic Diversity and Vector Capacities.</title>
        <authorList>
            <consortium name="Tick Genome and Microbiome Consortium (TIGMIC)"/>
            <person name="Jia N."/>
            <person name="Wang J."/>
            <person name="Shi W."/>
            <person name="Du L."/>
            <person name="Sun Y."/>
            <person name="Zhan W."/>
            <person name="Jiang J.F."/>
            <person name="Wang Q."/>
            <person name="Zhang B."/>
            <person name="Ji P."/>
            <person name="Bell-Sakyi L."/>
            <person name="Cui X.M."/>
            <person name="Yuan T.T."/>
            <person name="Jiang B.G."/>
            <person name="Yang W.F."/>
            <person name="Lam T.T."/>
            <person name="Chang Q.C."/>
            <person name="Ding S.J."/>
            <person name="Wang X.J."/>
            <person name="Zhu J.G."/>
            <person name="Ruan X.D."/>
            <person name="Zhao L."/>
            <person name="Wei J.T."/>
            <person name="Ye R.Z."/>
            <person name="Que T.C."/>
            <person name="Du C.H."/>
            <person name="Zhou Y.H."/>
            <person name="Cheng J.X."/>
            <person name="Dai P.F."/>
            <person name="Guo W.B."/>
            <person name="Han X.H."/>
            <person name="Huang E.J."/>
            <person name="Li L.F."/>
            <person name="Wei W."/>
            <person name="Gao Y.C."/>
            <person name="Liu J.Z."/>
            <person name="Shao H.Z."/>
            <person name="Wang X."/>
            <person name="Wang C.C."/>
            <person name="Yang T.C."/>
            <person name="Huo Q.B."/>
            <person name="Li W."/>
            <person name="Chen H.Y."/>
            <person name="Chen S.E."/>
            <person name="Zhou L.G."/>
            <person name="Ni X.B."/>
            <person name="Tian J.H."/>
            <person name="Sheng Y."/>
            <person name="Liu T."/>
            <person name="Pan Y.S."/>
            <person name="Xia L.Y."/>
            <person name="Li J."/>
            <person name="Zhao F."/>
            <person name="Cao W.C."/>
        </authorList>
    </citation>
    <scope>NUCLEOTIDE SEQUENCE</scope>
    <source>
        <strain evidence="9">Rsan-2018</strain>
    </source>
</reference>
<dbReference type="GO" id="GO:0035371">
    <property type="term" value="C:microtubule plus-end"/>
    <property type="evidence" value="ECO:0007669"/>
    <property type="project" value="TreeGrafter"/>
</dbReference>
<evidence type="ECO:0000256" key="6">
    <source>
        <dbReference type="PROSITE-ProRule" id="PRU00023"/>
    </source>
</evidence>
<dbReference type="Pfam" id="PF01302">
    <property type="entry name" value="CAP_GLY"/>
    <property type="match status" value="2"/>
</dbReference>
<sequence length="474" mass="50510">MGVGDAEDGRDGARRGSHVSRQHAIVYQPTDAPACPQCRMLDVPFFDTDCPNCLNILHSDDTTVPEIFAILRQWVPRTQKDIKALCTEVLKRGAHVNDRDGLTDMTLLHYACKSGATGVGDLTSSTQTVGILLDYGADPTLRCRWTDMAPIHYAAYFDVPPVIELLLKATKRSDIDSPCQVFDGGTPLHIAAATLCLGAAQTLVDCGASLTSLDSLGRIPFECVPEMRKGEALPSEVSTACNMRDLLRCSLPSGVHGSDGSGPQQESASSPSTGRVLLQSLGLKIGDKVTVGGSKVGTLRYCGTIHFATGIWAGVELCNPLGKNDGSLGGVSYFQCPMNHGLSNLRQKQHLYDRKNNKLSIGDSVVVGQRKGVVRFLGETQFAPGYWCGIELAKPEGKNNGSVNGITYFSCPANHGVFAQPSKVKWIPPGTDEEASDLDSLVDLNTSISRSSTDGDSGGSPASQRSTGTDKKPP</sequence>
<dbReference type="PROSITE" id="PS50297">
    <property type="entry name" value="ANK_REP_REGION"/>
    <property type="match status" value="1"/>
</dbReference>
<dbReference type="SUPFAM" id="SSF48403">
    <property type="entry name" value="Ankyrin repeat"/>
    <property type="match status" value="1"/>
</dbReference>
<dbReference type="InterPro" id="IPR036770">
    <property type="entry name" value="Ankyrin_rpt-contain_sf"/>
</dbReference>
<feature type="domain" description="CAP-Gly" evidence="8">
    <location>
        <begin position="378"/>
        <end position="420"/>
    </location>
</feature>
<dbReference type="PROSITE" id="PS50088">
    <property type="entry name" value="ANK_REPEAT"/>
    <property type="match status" value="1"/>
</dbReference>
<dbReference type="InterPro" id="IPR036859">
    <property type="entry name" value="CAP-Gly_dom_sf"/>
</dbReference>
<dbReference type="GO" id="GO:0044218">
    <property type="term" value="C:other organism cell membrane"/>
    <property type="evidence" value="ECO:0007669"/>
    <property type="project" value="UniProtKB-KW"/>
</dbReference>
<feature type="repeat" description="ANK" evidence="6">
    <location>
        <begin position="183"/>
        <end position="215"/>
    </location>
</feature>
<evidence type="ECO:0000313" key="9">
    <source>
        <dbReference type="EMBL" id="KAH7935937.1"/>
    </source>
</evidence>
<dbReference type="InterPro" id="IPR000938">
    <property type="entry name" value="CAP-Gly_domain"/>
</dbReference>
<keyword evidence="4" id="KW-0800">Toxin</keyword>
<dbReference type="PROSITE" id="PS00845">
    <property type="entry name" value="CAP_GLY_1"/>
    <property type="match status" value="2"/>
</dbReference>
<evidence type="ECO:0000256" key="3">
    <source>
        <dbReference type="ARBA" id="ARBA00022537"/>
    </source>
</evidence>
<name>A0A9D4PD56_RHISA</name>